<gene>
    <name evidence="9" type="ORF">DWZ04_06770</name>
</gene>
<dbReference type="Gene3D" id="1.50.10.100">
    <property type="entry name" value="Chondroitin AC/alginate lyase"/>
    <property type="match status" value="1"/>
</dbReference>
<dbReference type="AlphaFoldDB" id="A0A3E2UR38"/>
<dbReference type="InterPro" id="IPR008929">
    <property type="entry name" value="Chondroitin_lyas"/>
</dbReference>
<dbReference type="EMBL" id="QVEW01000005">
    <property type="protein sequence ID" value="RGB99047.1"/>
    <property type="molecule type" value="Genomic_DNA"/>
</dbReference>
<dbReference type="Proteomes" id="UP000260783">
    <property type="component" value="Unassembled WGS sequence"/>
</dbReference>
<keyword evidence="2" id="KW-0812">Transmembrane</keyword>
<evidence type="ECO:0000313" key="9">
    <source>
        <dbReference type="EMBL" id="RGB99047.1"/>
    </source>
</evidence>
<dbReference type="GO" id="GO:0016020">
    <property type="term" value="C:membrane"/>
    <property type="evidence" value="ECO:0007669"/>
    <property type="project" value="UniProtKB-SubCell"/>
</dbReference>
<dbReference type="Pfam" id="PF16332">
    <property type="entry name" value="DUF4962"/>
    <property type="match status" value="1"/>
</dbReference>
<evidence type="ECO:0000256" key="3">
    <source>
        <dbReference type="ARBA" id="ARBA00022729"/>
    </source>
</evidence>
<dbReference type="InterPro" id="IPR052447">
    <property type="entry name" value="Dermatan-Sulfate_Isomerase"/>
</dbReference>
<evidence type="ECO:0000313" key="10">
    <source>
        <dbReference type="Proteomes" id="UP000260783"/>
    </source>
</evidence>
<evidence type="ECO:0000256" key="2">
    <source>
        <dbReference type="ARBA" id="ARBA00022692"/>
    </source>
</evidence>
<dbReference type="PANTHER" id="PTHR15532:SF5">
    <property type="entry name" value="SULFOTRANSFERASE DOMAIN-CONTAINING PROTEIN"/>
    <property type="match status" value="1"/>
</dbReference>
<keyword evidence="7" id="KW-0413">Isomerase</keyword>
<keyword evidence="6" id="KW-0325">Glycoprotein</keyword>
<keyword evidence="5" id="KW-0472">Membrane</keyword>
<name>A0A3E2UR38_9FIRM</name>
<feature type="domain" description="Heparinase II N-terminal" evidence="8">
    <location>
        <begin position="51"/>
        <end position="296"/>
    </location>
</feature>
<evidence type="ECO:0000256" key="6">
    <source>
        <dbReference type="ARBA" id="ARBA00023180"/>
    </source>
</evidence>
<proteinExistence type="predicted"/>
<evidence type="ECO:0000259" key="8">
    <source>
        <dbReference type="Pfam" id="PF16332"/>
    </source>
</evidence>
<dbReference type="GO" id="GO:0016853">
    <property type="term" value="F:isomerase activity"/>
    <property type="evidence" value="ECO:0007669"/>
    <property type="project" value="UniProtKB-KW"/>
</dbReference>
<evidence type="ECO:0000256" key="1">
    <source>
        <dbReference type="ARBA" id="ARBA00004141"/>
    </source>
</evidence>
<protein>
    <submittedName>
        <fullName evidence="9">DUF4962 domain-containing protein</fullName>
    </submittedName>
</protein>
<evidence type="ECO:0000256" key="5">
    <source>
        <dbReference type="ARBA" id="ARBA00023136"/>
    </source>
</evidence>
<comment type="caution">
    <text evidence="9">The sequence shown here is derived from an EMBL/GenBank/DDBJ whole genome shotgun (WGS) entry which is preliminary data.</text>
</comment>
<dbReference type="PANTHER" id="PTHR15532">
    <property type="match status" value="1"/>
</dbReference>
<accession>A0A3E2UR38</accession>
<keyword evidence="4" id="KW-1133">Transmembrane helix</keyword>
<organism evidence="9 10">
    <name type="scientific">Faecalibacterium prausnitzii</name>
    <dbReference type="NCBI Taxonomy" id="853"/>
    <lineage>
        <taxon>Bacteria</taxon>
        <taxon>Bacillati</taxon>
        <taxon>Bacillota</taxon>
        <taxon>Clostridia</taxon>
        <taxon>Eubacteriales</taxon>
        <taxon>Oscillospiraceae</taxon>
        <taxon>Faecalibacterium</taxon>
    </lineage>
</organism>
<evidence type="ECO:0000256" key="7">
    <source>
        <dbReference type="ARBA" id="ARBA00023235"/>
    </source>
</evidence>
<dbReference type="Gene3D" id="2.70.98.70">
    <property type="match status" value="1"/>
</dbReference>
<keyword evidence="3" id="KW-0732">Signal</keyword>
<evidence type="ECO:0000256" key="4">
    <source>
        <dbReference type="ARBA" id="ARBA00022989"/>
    </source>
</evidence>
<dbReference type="InterPro" id="IPR032518">
    <property type="entry name" value="HepII_N"/>
</dbReference>
<dbReference type="SUPFAM" id="SSF48230">
    <property type="entry name" value="Chondroitin AC/alginate lyase"/>
    <property type="match status" value="1"/>
</dbReference>
<reference evidence="9 10" key="1">
    <citation type="submission" date="2018-08" db="EMBL/GenBank/DDBJ databases">
        <title>A genome reference for cultivated species of the human gut microbiota.</title>
        <authorList>
            <person name="Zou Y."/>
            <person name="Xue W."/>
            <person name="Luo G."/>
        </authorList>
    </citation>
    <scope>NUCLEOTIDE SEQUENCE [LARGE SCALE GENOMIC DNA]</scope>
    <source>
        <strain evidence="9 10">AF29-11BH</strain>
    </source>
</reference>
<comment type="subcellular location">
    <subcellularLocation>
        <location evidence="1">Membrane</location>
        <topology evidence="1">Multi-pass membrane protein</topology>
    </subcellularLocation>
</comment>
<sequence length="655" mass="75541">MIFIGDLEPYRKEISGKRKKQYQRLLAQADRYKTMVLPEEHPKESTTYMGIAIPNLALAYCLSGDEEYLHQAKRFIRTVLSYEKWGNAHLVNVDLSASWILFGLSLGYDWLKPWLSSEEQKKVSDKIRHHAQIMLDYRRETYGKGWSTNFYQNHNWINMTGLAAAGYALQGEDEAAAQYIQEAKEDFARVFALMPEDGSNYEGATYWRYGGMWLFVYAHLLKVQEGEDWFQKSEYLKNTFYYRLYQSCADLKRQLNYGDCHDRYSSHTACVYYKAAAEYGDGYAQKLGNLVVDEFLMEEAQNSKVKPGILPEAVFEFLWYAPDVPEKELSDLPLVRYFDDLGLLTVRSSWKRDAKVLTIKCSPPGGIKQWREGWKIRNEEGIELFSLSHHHPDNLSYIFTRGSDYFTCEDGYNRNLMPDNHNVLLVDGLYTDAVDVNDAYMSSVRQRLVAGEPFCPEQYAGRVTKFQTEGSLVLYRGETAGVYPAKQEMQEVSRALITDGLRFWVFVDLLRSTQSHTYSLICNTDRRAQLDGQTAVYPLMGEELSYHVYSDRPVCQKQYQQQVESVMTTQEQDKKCRTEIQTLATCSSAPEKEQVFFECFTFSDDPVKVQHKGRSLFLECGGCSYEVKVGYCDSASNTTPIQVVCQSKTKQEYSL</sequence>